<dbReference type="SUPFAM" id="SSF53098">
    <property type="entry name" value="Ribonuclease H-like"/>
    <property type="match status" value="1"/>
</dbReference>
<evidence type="ECO:0000313" key="4">
    <source>
        <dbReference type="Proteomes" id="UP001175271"/>
    </source>
</evidence>
<accession>A0AA39H3N5</accession>
<keyword evidence="4" id="KW-1185">Reference proteome</keyword>
<sequence>MENNSRPAGRHPLRDCSQFGQGPYSDRYQTITIQLSQCERNFIIHGGETEQKVPTSPNEDNSLKQFLEIITSQYALTNPDDFLTLGPATSYLMNPMKHGMHVRSASCARTEGVVTRHRRPQETQRCHSPQEAPVISPITNVVSETPRQKKFRNAAGVEQSIGEYFLDRYALTLERPDTPLIVTHLGKNLAYLPMEPVYVLDGAHASAGVEITSEPLVARGRLLHNPSIEYGDSTSVVPDAAARWDSHRKLYLNPAKVTKWSVVVISNGRSRELLSEPMLKQFVQSLISEARSRGIEVHEPRSLLYGSPVCQEISYVFKVAASSALDFLFFITTNEITTVHCHLKRLEREHEIVTKDLMMGTALEIVCHSKKHILENIVNKFNMKNGGPNYTLHMPRISGSQDLFPNDRMVIGIATSMENMCHRRDLSRSTADQIPTVIGVAVNIKSDPGDFIGDYLLQRKNPCSGRSLTRSWRSGTTRVPRYTVLQDDAKMSMDEVEHLTYGLSFGRLKDTHIKA</sequence>
<dbReference type="InterPro" id="IPR012337">
    <property type="entry name" value="RNaseH-like_sf"/>
</dbReference>
<dbReference type="Gene3D" id="3.40.50.2300">
    <property type="match status" value="1"/>
</dbReference>
<dbReference type="Gene3D" id="2.170.260.10">
    <property type="entry name" value="paz domain"/>
    <property type="match status" value="1"/>
</dbReference>
<dbReference type="Proteomes" id="UP001175271">
    <property type="component" value="Unassembled WGS sequence"/>
</dbReference>
<feature type="domain" description="Piwi" evidence="2">
    <location>
        <begin position="327"/>
        <end position="455"/>
    </location>
</feature>
<gene>
    <name evidence="3" type="ORF">QR680_002016</name>
</gene>
<reference evidence="3" key="1">
    <citation type="submission" date="2023-06" db="EMBL/GenBank/DDBJ databases">
        <title>Genomic analysis of the entomopathogenic nematode Steinernema hermaphroditum.</title>
        <authorList>
            <person name="Schwarz E.M."/>
            <person name="Heppert J.K."/>
            <person name="Baniya A."/>
            <person name="Schwartz H.T."/>
            <person name="Tan C.-H."/>
            <person name="Antoshechkin I."/>
            <person name="Sternberg P.W."/>
            <person name="Goodrich-Blair H."/>
            <person name="Dillman A.R."/>
        </authorList>
    </citation>
    <scope>NUCLEOTIDE SEQUENCE</scope>
    <source>
        <strain evidence="3">PS9179</strain>
        <tissue evidence="3">Whole animal</tissue>
    </source>
</reference>
<dbReference type="GO" id="GO:0003676">
    <property type="term" value="F:nucleic acid binding"/>
    <property type="evidence" value="ECO:0007669"/>
    <property type="project" value="InterPro"/>
</dbReference>
<dbReference type="InterPro" id="IPR003165">
    <property type="entry name" value="Piwi"/>
</dbReference>
<organism evidence="3 4">
    <name type="scientific">Steinernema hermaphroditum</name>
    <dbReference type="NCBI Taxonomy" id="289476"/>
    <lineage>
        <taxon>Eukaryota</taxon>
        <taxon>Metazoa</taxon>
        <taxon>Ecdysozoa</taxon>
        <taxon>Nematoda</taxon>
        <taxon>Chromadorea</taxon>
        <taxon>Rhabditida</taxon>
        <taxon>Tylenchina</taxon>
        <taxon>Panagrolaimomorpha</taxon>
        <taxon>Strongyloidoidea</taxon>
        <taxon>Steinernematidae</taxon>
        <taxon>Steinernema</taxon>
    </lineage>
</organism>
<dbReference type="PANTHER" id="PTHR22891">
    <property type="entry name" value="EUKARYOTIC TRANSLATION INITIATION FACTOR 2C"/>
    <property type="match status" value="1"/>
</dbReference>
<dbReference type="SUPFAM" id="SSF101690">
    <property type="entry name" value="PAZ domain"/>
    <property type="match status" value="1"/>
</dbReference>
<dbReference type="InterPro" id="IPR036085">
    <property type="entry name" value="PAZ_dom_sf"/>
</dbReference>
<evidence type="ECO:0000313" key="3">
    <source>
        <dbReference type="EMBL" id="KAK0397167.1"/>
    </source>
</evidence>
<name>A0AA39H3N5_9BILA</name>
<dbReference type="Pfam" id="PF02171">
    <property type="entry name" value="Piwi"/>
    <property type="match status" value="1"/>
</dbReference>
<comment type="caution">
    <text evidence="3">The sequence shown here is derived from an EMBL/GenBank/DDBJ whole genome shotgun (WGS) entry which is preliminary data.</text>
</comment>
<evidence type="ECO:0000256" key="1">
    <source>
        <dbReference type="SAM" id="MobiDB-lite"/>
    </source>
</evidence>
<proteinExistence type="predicted"/>
<feature type="region of interest" description="Disordered" evidence="1">
    <location>
        <begin position="1"/>
        <end position="21"/>
    </location>
</feature>
<evidence type="ECO:0000259" key="2">
    <source>
        <dbReference type="Pfam" id="PF02171"/>
    </source>
</evidence>
<dbReference type="EMBL" id="JAUCMV010000005">
    <property type="protein sequence ID" value="KAK0397167.1"/>
    <property type="molecule type" value="Genomic_DNA"/>
</dbReference>
<dbReference type="AlphaFoldDB" id="A0AA39H3N5"/>
<protein>
    <recommendedName>
        <fullName evidence="2">Piwi domain-containing protein</fullName>
    </recommendedName>
</protein>